<dbReference type="PANTHER" id="PTHR43133:SF8">
    <property type="entry name" value="RNA POLYMERASE SIGMA FACTOR HI_1459-RELATED"/>
    <property type="match status" value="1"/>
</dbReference>
<dbReference type="SUPFAM" id="SSF88659">
    <property type="entry name" value="Sigma3 and sigma4 domains of RNA polymerase sigma factors"/>
    <property type="match status" value="1"/>
</dbReference>
<evidence type="ECO:0000256" key="6">
    <source>
        <dbReference type="SAM" id="MobiDB-lite"/>
    </source>
</evidence>
<evidence type="ECO:0000313" key="9">
    <source>
        <dbReference type="EMBL" id="SCL27920.1"/>
    </source>
</evidence>
<keyword evidence="10" id="KW-1185">Reference proteome</keyword>
<feature type="domain" description="RNA polymerase sigma factor 70 region 4 type 2" evidence="8">
    <location>
        <begin position="155"/>
        <end position="194"/>
    </location>
</feature>
<dbReference type="STRING" id="145854.GA0074692_2439"/>
<evidence type="ECO:0000256" key="2">
    <source>
        <dbReference type="ARBA" id="ARBA00023015"/>
    </source>
</evidence>
<evidence type="ECO:0000259" key="8">
    <source>
        <dbReference type="Pfam" id="PF08281"/>
    </source>
</evidence>
<dbReference type="InterPro" id="IPR013324">
    <property type="entry name" value="RNA_pol_sigma_r3/r4-like"/>
</dbReference>
<dbReference type="EMBL" id="FMHW01000002">
    <property type="protein sequence ID" value="SCL27920.1"/>
    <property type="molecule type" value="Genomic_DNA"/>
</dbReference>
<evidence type="ECO:0000256" key="3">
    <source>
        <dbReference type="ARBA" id="ARBA00023082"/>
    </source>
</evidence>
<dbReference type="GO" id="GO:0006352">
    <property type="term" value="P:DNA-templated transcription initiation"/>
    <property type="evidence" value="ECO:0007669"/>
    <property type="project" value="InterPro"/>
</dbReference>
<organism evidence="9 10">
    <name type="scientific">Micromonospora pallida</name>
    <dbReference type="NCBI Taxonomy" id="145854"/>
    <lineage>
        <taxon>Bacteria</taxon>
        <taxon>Bacillati</taxon>
        <taxon>Actinomycetota</taxon>
        <taxon>Actinomycetes</taxon>
        <taxon>Micromonosporales</taxon>
        <taxon>Micromonosporaceae</taxon>
        <taxon>Micromonospora</taxon>
    </lineage>
</organism>
<dbReference type="InterPro" id="IPR013249">
    <property type="entry name" value="RNA_pol_sigma70_r4_t2"/>
</dbReference>
<dbReference type="AlphaFoldDB" id="A0A1C6SEJ9"/>
<gene>
    <name evidence="9" type="ORF">GA0074692_2439</name>
</gene>
<keyword evidence="2" id="KW-0805">Transcription regulation</keyword>
<feature type="transmembrane region" description="Helical" evidence="7">
    <location>
        <begin position="204"/>
        <end position="228"/>
    </location>
</feature>
<keyword evidence="3" id="KW-0731">Sigma factor</keyword>
<dbReference type="InterPro" id="IPR014284">
    <property type="entry name" value="RNA_pol_sigma-70_dom"/>
</dbReference>
<keyword evidence="7" id="KW-0812">Transmembrane</keyword>
<proteinExistence type="inferred from homology"/>
<evidence type="ECO:0000256" key="7">
    <source>
        <dbReference type="SAM" id="Phobius"/>
    </source>
</evidence>
<evidence type="ECO:0000256" key="4">
    <source>
        <dbReference type="ARBA" id="ARBA00023125"/>
    </source>
</evidence>
<dbReference type="InterPro" id="IPR036388">
    <property type="entry name" value="WH-like_DNA-bd_sf"/>
</dbReference>
<keyword evidence="7" id="KW-0472">Membrane</keyword>
<evidence type="ECO:0000313" key="10">
    <source>
        <dbReference type="Proteomes" id="UP000198959"/>
    </source>
</evidence>
<dbReference type="NCBIfam" id="TIGR02937">
    <property type="entry name" value="sigma70-ECF"/>
    <property type="match status" value="1"/>
</dbReference>
<protein>
    <submittedName>
        <fullName evidence="9">RNA polymerase sigma factor, sigma-70 family</fullName>
    </submittedName>
</protein>
<evidence type="ECO:0000256" key="5">
    <source>
        <dbReference type="ARBA" id="ARBA00023163"/>
    </source>
</evidence>
<dbReference type="GO" id="GO:0003677">
    <property type="term" value="F:DNA binding"/>
    <property type="evidence" value="ECO:0007669"/>
    <property type="project" value="UniProtKB-KW"/>
</dbReference>
<keyword evidence="5" id="KW-0804">Transcription</keyword>
<keyword evidence="7" id="KW-1133">Transmembrane helix</keyword>
<dbReference type="Pfam" id="PF08281">
    <property type="entry name" value="Sigma70_r4_2"/>
    <property type="match status" value="1"/>
</dbReference>
<name>A0A1C6SEJ9_9ACTN</name>
<dbReference type="Gene3D" id="1.10.10.10">
    <property type="entry name" value="Winged helix-like DNA-binding domain superfamily/Winged helix DNA-binding domain"/>
    <property type="match status" value="1"/>
</dbReference>
<sequence>MSPGDGPPQEGSAAEAEKIRFCVANRERLRRFAAKWLAICGVPGSRLSDEDVAQHAIAEVLGRWSTVRQPERYGFTVARRYIYQARREDARFTGSLPTDPDAEPAGPHTVLDQMACRAPWVSVAKLPDPVQAYNERELADEINAAMQSAGLSGMQREAIEWTFRKDRSRAEMAGCLGMAENTVSSHLHRAKTKLKPVLEALGRAALVLLVLLGLLAGGVGTAVAVAQVLEDPSWAALPTAALLIKAVIDLWIQAENDLRPRAAVSRRGQPRRPSGRPGSIRLGRPRRHW</sequence>
<evidence type="ECO:0000256" key="1">
    <source>
        <dbReference type="ARBA" id="ARBA00010641"/>
    </source>
</evidence>
<dbReference type="GO" id="GO:0016987">
    <property type="term" value="F:sigma factor activity"/>
    <property type="evidence" value="ECO:0007669"/>
    <property type="project" value="UniProtKB-KW"/>
</dbReference>
<feature type="region of interest" description="Disordered" evidence="6">
    <location>
        <begin position="262"/>
        <end position="289"/>
    </location>
</feature>
<dbReference type="Proteomes" id="UP000198959">
    <property type="component" value="Unassembled WGS sequence"/>
</dbReference>
<keyword evidence="4" id="KW-0238">DNA-binding</keyword>
<dbReference type="InterPro" id="IPR039425">
    <property type="entry name" value="RNA_pol_sigma-70-like"/>
</dbReference>
<accession>A0A1C6SEJ9</accession>
<reference evidence="10" key="1">
    <citation type="submission" date="2016-06" db="EMBL/GenBank/DDBJ databases">
        <authorList>
            <person name="Varghese N."/>
            <person name="Submissions Spin"/>
        </authorList>
    </citation>
    <scope>NUCLEOTIDE SEQUENCE [LARGE SCALE GENOMIC DNA]</scope>
    <source>
        <strain evidence="10">DSM 43817</strain>
    </source>
</reference>
<dbReference type="PANTHER" id="PTHR43133">
    <property type="entry name" value="RNA POLYMERASE ECF-TYPE SIGMA FACTO"/>
    <property type="match status" value="1"/>
</dbReference>
<comment type="similarity">
    <text evidence="1">Belongs to the sigma-70 factor family. ECF subfamily.</text>
</comment>